<dbReference type="EMBL" id="HBUF01544138">
    <property type="protein sequence ID" value="CAG6756186.1"/>
    <property type="molecule type" value="Transcribed_RNA"/>
</dbReference>
<dbReference type="EMBL" id="HBUF01204418">
    <property type="protein sequence ID" value="CAG6663079.1"/>
    <property type="molecule type" value="Transcribed_RNA"/>
</dbReference>
<keyword evidence="1" id="KW-1133">Transmembrane helix</keyword>
<dbReference type="EMBL" id="HBUF01024278">
    <property type="protein sequence ID" value="CAG6612321.1"/>
    <property type="molecule type" value="Transcribed_RNA"/>
</dbReference>
<dbReference type="EMBL" id="HBUF01373017">
    <property type="protein sequence ID" value="CAG6727030.1"/>
    <property type="molecule type" value="Transcribed_RNA"/>
</dbReference>
<feature type="transmembrane region" description="Helical" evidence="1">
    <location>
        <begin position="47"/>
        <end position="70"/>
    </location>
</feature>
<dbReference type="EMBL" id="HBUF01024277">
    <property type="protein sequence ID" value="CAG6612320.1"/>
    <property type="molecule type" value="Transcribed_RNA"/>
</dbReference>
<sequence length="131" mass="14763">MMNGTSSMPVFTSTPSSISISTNITKSPPILTTTSLPDVDKPKESTVYLVALLSAISFLILFVSVMLFYLRKKRLDKLRHQLMPFYSFDPHEEDGDWESDLLDDNMPVGGKRIDYKSVEFSKAGVPQSRRL</sequence>
<proteinExistence type="predicted"/>
<keyword evidence="1" id="KW-0472">Membrane</keyword>
<dbReference type="EMBL" id="HBUF01204417">
    <property type="protein sequence ID" value="CAG6663078.1"/>
    <property type="molecule type" value="Transcribed_RNA"/>
</dbReference>
<evidence type="ECO:0000256" key="1">
    <source>
        <dbReference type="SAM" id="Phobius"/>
    </source>
</evidence>
<dbReference type="PANTHER" id="PTHR15868:SF0">
    <property type="entry name" value="SIMILAR TO RIKEN CDNA 6430571L13 GENE_ SIMILAR TO G20 PROTEIN"/>
    <property type="match status" value="1"/>
</dbReference>
<dbReference type="EMBL" id="HBUF01024279">
    <property type="protein sequence ID" value="CAG6612322.1"/>
    <property type="molecule type" value="Transcribed_RNA"/>
</dbReference>
<dbReference type="EMBL" id="HBUF01373016">
    <property type="protein sequence ID" value="CAG6727029.1"/>
    <property type="molecule type" value="Transcribed_RNA"/>
</dbReference>
<evidence type="ECO:0000313" key="2">
    <source>
        <dbReference type="EMBL" id="CAG6612321.1"/>
    </source>
</evidence>
<protein>
    <submittedName>
        <fullName evidence="2">Uncharacterized protein C3orf18 homolog</fullName>
    </submittedName>
</protein>
<dbReference type="AlphaFoldDB" id="A0A8D8PS89"/>
<dbReference type="EMBL" id="HBUF01544137">
    <property type="protein sequence ID" value="CAG6756185.1"/>
    <property type="molecule type" value="Transcribed_RNA"/>
</dbReference>
<organism evidence="2">
    <name type="scientific">Cacopsylla melanoneura</name>
    <dbReference type="NCBI Taxonomy" id="428564"/>
    <lineage>
        <taxon>Eukaryota</taxon>
        <taxon>Metazoa</taxon>
        <taxon>Ecdysozoa</taxon>
        <taxon>Arthropoda</taxon>
        <taxon>Hexapoda</taxon>
        <taxon>Insecta</taxon>
        <taxon>Pterygota</taxon>
        <taxon>Neoptera</taxon>
        <taxon>Paraneoptera</taxon>
        <taxon>Hemiptera</taxon>
        <taxon>Sternorrhyncha</taxon>
        <taxon>Psylloidea</taxon>
        <taxon>Psyllidae</taxon>
        <taxon>Psyllinae</taxon>
        <taxon>Cacopsylla</taxon>
    </lineage>
</organism>
<dbReference type="PANTHER" id="PTHR15868">
    <property type="entry name" value="SIMILAR TO RIKEN CDNA 6430571L13 GENE, SIMILAR TO G20 PROTEIN"/>
    <property type="match status" value="1"/>
</dbReference>
<reference evidence="2" key="1">
    <citation type="submission" date="2021-05" db="EMBL/GenBank/DDBJ databases">
        <authorList>
            <person name="Alioto T."/>
            <person name="Alioto T."/>
            <person name="Gomez Garrido J."/>
        </authorList>
    </citation>
    <scope>NUCLEOTIDE SEQUENCE</scope>
</reference>
<dbReference type="EMBL" id="HBUF01204416">
    <property type="protein sequence ID" value="CAG6663077.1"/>
    <property type="molecule type" value="Transcribed_RNA"/>
</dbReference>
<name>A0A8D8PS89_9HEMI</name>
<keyword evidence="1" id="KW-0812">Transmembrane</keyword>
<dbReference type="EMBL" id="HBUF01544139">
    <property type="protein sequence ID" value="CAG6756187.1"/>
    <property type="molecule type" value="Transcribed_RNA"/>
</dbReference>
<dbReference type="InterPro" id="IPR042351">
    <property type="entry name" value="C3orf18-like"/>
</dbReference>
<accession>A0A8D8PS89</accession>